<evidence type="ECO:0000313" key="3">
    <source>
        <dbReference type="Proteomes" id="UP000008066"/>
    </source>
</evidence>
<dbReference type="eggNOG" id="ENOG502SQ0A">
    <property type="taxonomic scope" value="Eukaryota"/>
</dbReference>
<gene>
    <name evidence="2" type="ORF">CTHT_0019290</name>
</gene>
<dbReference type="OMA" id="VGHHKDK"/>
<keyword evidence="3" id="KW-1185">Reference proteome</keyword>
<dbReference type="OrthoDB" id="3923202at2759"/>
<dbReference type="EMBL" id="GL988040">
    <property type="protein sequence ID" value="EGS22398.1"/>
    <property type="molecule type" value="Genomic_DNA"/>
</dbReference>
<organism evidence="3">
    <name type="scientific">Chaetomium thermophilum (strain DSM 1495 / CBS 144.50 / IMI 039719)</name>
    <name type="common">Thermochaetoides thermophila</name>
    <dbReference type="NCBI Taxonomy" id="759272"/>
    <lineage>
        <taxon>Eukaryota</taxon>
        <taxon>Fungi</taxon>
        <taxon>Dikarya</taxon>
        <taxon>Ascomycota</taxon>
        <taxon>Pezizomycotina</taxon>
        <taxon>Sordariomycetes</taxon>
        <taxon>Sordariomycetidae</taxon>
        <taxon>Sordariales</taxon>
        <taxon>Chaetomiaceae</taxon>
        <taxon>Thermochaetoides</taxon>
    </lineage>
</organism>
<dbReference type="Proteomes" id="UP000008066">
    <property type="component" value="Unassembled WGS sequence"/>
</dbReference>
<dbReference type="KEGG" id="cthr:CTHT_0019290"/>
<dbReference type="GeneID" id="18255967"/>
<evidence type="ECO:0000313" key="2">
    <source>
        <dbReference type="EMBL" id="EGS22398.1"/>
    </source>
</evidence>
<reference evidence="2 3" key="1">
    <citation type="journal article" date="2011" name="Cell">
        <title>Insight into structure and assembly of the nuclear pore complex by utilizing the genome of a eukaryotic thermophile.</title>
        <authorList>
            <person name="Amlacher S."/>
            <person name="Sarges P."/>
            <person name="Flemming D."/>
            <person name="van Noort V."/>
            <person name="Kunze R."/>
            <person name="Devos D.P."/>
            <person name="Arumugam M."/>
            <person name="Bork P."/>
            <person name="Hurt E."/>
        </authorList>
    </citation>
    <scope>NUCLEOTIDE SEQUENCE [LARGE SCALE GENOMIC DNA]</scope>
    <source>
        <strain evidence="3">DSM 1495 / CBS 144.50 / IMI 039719</strain>
    </source>
</reference>
<evidence type="ECO:0000256" key="1">
    <source>
        <dbReference type="SAM" id="MobiDB-lite"/>
    </source>
</evidence>
<dbReference type="AlphaFoldDB" id="G0S315"/>
<protein>
    <submittedName>
        <fullName evidence="2">Uncharacterized protein</fullName>
    </submittedName>
</protein>
<dbReference type="HOGENOM" id="CLU_1741824_0_0_1"/>
<proteinExistence type="predicted"/>
<name>G0S315_CHATD</name>
<accession>G0S315</accession>
<sequence>MATHLENCPIIGTTNTTLPPSHPDIDFSQPGQRCPIVGATTDHHAHLLHKHPLVPIPADRRPSDASACPALKNRIVNSPHAREMDDSVCPIVGTATTVLPLDHPQLEGKEEEKECPITKAKVGHHKGKVTNHPDVSQAGEGRVCPVVHVHSKSEVGEELKKELPGA</sequence>
<dbReference type="RefSeq" id="XP_006692417.1">
    <property type="nucleotide sequence ID" value="XM_006692354.1"/>
</dbReference>
<feature type="region of interest" description="Disordered" evidence="1">
    <location>
        <begin position="1"/>
        <end position="21"/>
    </location>
</feature>